<gene>
    <name evidence="1" type="ORF">HPB47_018937</name>
</gene>
<reference evidence="1 2" key="1">
    <citation type="journal article" date="2020" name="Cell">
        <title>Large-Scale Comparative Analyses of Tick Genomes Elucidate Their Genetic Diversity and Vector Capacities.</title>
        <authorList>
            <consortium name="Tick Genome and Microbiome Consortium (TIGMIC)"/>
            <person name="Jia N."/>
            <person name="Wang J."/>
            <person name="Shi W."/>
            <person name="Du L."/>
            <person name="Sun Y."/>
            <person name="Zhan W."/>
            <person name="Jiang J.F."/>
            <person name="Wang Q."/>
            <person name="Zhang B."/>
            <person name="Ji P."/>
            <person name="Bell-Sakyi L."/>
            <person name="Cui X.M."/>
            <person name="Yuan T.T."/>
            <person name="Jiang B.G."/>
            <person name="Yang W.F."/>
            <person name="Lam T.T."/>
            <person name="Chang Q.C."/>
            <person name="Ding S.J."/>
            <person name="Wang X.J."/>
            <person name="Zhu J.G."/>
            <person name="Ruan X.D."/>
            <person name="Zhao L."/>
            <person name="Wei J.T."/>
            <person name="Ye R.Z."/>
            <person name="Que T.C."/>
            <person name="Du C.H."/>
            <person name="Zhou Y.H."/>
            <person name="Cheng J.X."/>
            <person name="Dai P.F."/>
            <person name="Guo W.B."/>
            <person name="Han X.H."/>
            <person name="Huang E.J."/>
            <person name="Li L.F."/>
            <person name="Wei W."/>
            <person name="Gao Y.C."/>
            <person name="Liu J.Z."/>
            <person name="Shao H.Z."/>
            <person name="Wang X."/>
            <person name="Wang C.C."/>
            <person name="Yang T.C."/>
            <person name="Huo Q.B."/>
            <person name="Li W."/>
            <person name="Chen H.Y."/>
            <person name="Chen S.E."/>
            <person name="Zhou L.G."/>
            <person name="Ni X.B."/>
            <person name="Tian J.H."/>
            <person name="Sheng Y."/>
            <person name="Liu T."/>
            <person name="Pan Y.S."/>
            <person name="Xia L.Y."/>
            <person name="Li J."/>
            <person name="Zhao F."/>
            <person name="Cao W.C."/>
        </authorList>
    </citation>
    <scope>NUCLEOTIDE SEQUENCE [LARGE SCALE GENOMIC DNA]</scope>
    <source>
        <strain evidence="1">Iper-2018</strain>
    </source>
</reference>
<sequence>MLQPAGPISADASNVPRFSFILNVPRSGVEDTAARLWKLLPSHEYYSYPKYYDETTRTLVKAYGITFIILVQGRAGKASPIPIAINLGSGLGLMVVAMVVCDLVVLHCLKHRKLYTAKKFKFVNSDVHYELHRLCASCDQAADRFRNFRGYGACNESSTGAFSVSSPPHIESGPKVATDDAAKARVSRCRMSQSWPVGTRSPGKRSVFVACDDGCCDDAAGLQRATCGGSWRGHDPAATPLGLCPATMGHLYVVSGGNRGTPF</sequence>
<protein>
    <submittedName>
        <fullName evidence="1">Uncharacterized protein</fullName>
    </submittedName>
</protein>
<evidence type="ECO:0000313" key="1">
    <source>
        <dbReference type="EMBL" id="KAG0434694.1"/>
    </source>
</evidence>
<name>A0AC60QJG5_IXOPE</name>
<accession>A0AC60QJG5</accession>
<organism evidence="1 2">
    <name type="scientific">Ixodes persulcatus</name>
    <name type="common">Taiga tick</name>
    <dbReference type="NCBI Taxonomy" id="34615"/>
    <lineage>
        <taxon>Eukaryota</taxon>
        <taxon>Metazoa</taxon>
        <taxon>Ecdysozoa</taxon>
        <taxon>Arthropoda</taxon>
        <taxon>Chelicerata</taxon>
        <taxon>Arachnida</taxon>
        <taxon>Acari</taxon>
        <taxon>Parasitiformes</taxon>
        <taxon>Ixodida</taxon>
        <taxon>Ixodoidea</taxon>
        <taxon>Ixodidae</taxon>
        <taxon>Ixodinae</taxon>
        <taxon>Ixodes</taxon>
    </lineage>
</organism>
<comment type="caution">
    <text evidence="1">The sequence shown here is derived from an EMBL/GenBank/DDBJ whole genome shotgun (WGS) entry which is preliminary data.</text>
</comment>
<dbReference type="EMBL" id="JABSTQ010008272">
    <property type="protein sequence ID" value="KAG0434694.1"/>
    <property type="molecule type" value="Genomic_DNA"/>
</dbReference>
<proteinExistence type="predicted"/>
<keyword evidence="2" id="KW-1185">Reference proteome</keyword>
<dbReference type="Proteomes" id="UP000805193">
    <property type="component" value="Unassembled WGS sequence"/>
</dbReference>
<evidence type="ECO:0000313" key="2">
    <source>
        <dbReference type="Proteomes" id="UP000805193"/>
    </source>
</evidence>